<sequence>MKMGRTIILAAALLLAGVPVADADPPDGGQQCPDQQSAQSPDQQCQAGDVAGKVIDKVQDGADKAQRALQQQQQQQDPRNKPLSQVGYLYLVNGVPTCFHNWDVGVAGMVPVQPVTPC</sequence>
<evidence type="ECO:0008006" key="5">
    <source>
        <dbReference type="Google" id="ProtNLM"/>
    </source>
</evidence>
<keyword evidence="4" id="KW-1185">Reference proteome</keyword>
<dbReference type="Proteomes" id="UP001236585">
    <property type="component" value="Chromosome"/>
</dbReference>
<proteinExistence type="predicted"/>
<evidence type="ECO:0000256" key="1">
    <source>
        <dbReference type="SAM" id="MobiDB-lite"/>
    </source>
</evidence>
<reference evidence="3 4" key="1">
    <citation type="journal article" date="2023" name="Microbiol. Resour. Announc.">
        <title>Complete Genome Sequence of Mycobacterium wuenschmanii, a novel Nontuberculous Mycobacterium Isolated from a captive population of Amazon Milk Frogs.</title>
        <authorList>
            <person name="Hicks J."/>
            <person name="Zeineldin M."/>
            <person name="Ward H."/>
            <person name="Wuenschmann A."/>
            <person name="Camp P."/>
            <person name="Farrell D."/>
            <person name="Lehman K."/>
            <person name="Thacker T."/>
            <person name="Cuthbert E."/>
        </authorList>
    </citation>
    <scope>NUCLEOTIDE SEQUENCE [LARGE SCALE GENOMIC DNA]</scope>
    <source>
        <strain evidence="3 4">Wuenschmanii</strain>
    </source>
</reference>
<evidence type="ECO:0000313" key="3">
    <source>
        <dbReference type="EMBL" id="WIM86655.1"/>
    </source>
</evidence>
<protein>
    <recommendedName>
        <fullName evidence="5">Secreted protein</fullName>
    </recommendedName>
</protein>
<dbReference type="EMBL" id="CP126981">
    <property type="protein sequence ID" value="WIM86655.1"/>
    <property type="molecule type" value="Genomic_DNA"/>
</dbReference>
<organism evidence="3 4">
    <name type="scientific">Candidatus Mycobacterium wuenschmannii</name>
    <dbReference type="NCBI Taxonomy" id="3027808"/>
    <lineage>
        <taxon>Bacteria</taxon>
        <taxon>Bacillati</taxon>
        <taxon>Actinomycetota</taxon>
        <taxon>Actinomycetes</taxon>
        <taxon>Mycobacteriales</taxon>
        <taxon>Mycobacteriaceae</taxon>
        <taxon>Mycobacterium</taxon>
    </lineage>
</organism>
<feature type="region of interest" description="Disordered" evidence="1">
    <location>
        <begin position="20"/>
        <end position="47"/>
    </location>
</feature>
<keyword evidence="2" id="KW-0732">Signal</keyword>
<feature type="signal peptide" evidence="2">
    <location>
        <begin position="1"/>
        <end position="23"/>
    </location>
</feature>
<dbReference type="RefSeq" id="WP_285186102.1">
    <property type="nucleotide sequence ID" value="NZ_CP126981.1"/>
</dbReference>
<evidence type="ECO:0000313" key="4">
    <source>
        <dbReference type="Proteomes" id="UP001236585"/>
    </source>
</evidence>
<feature type="region of interest" description="Disordered" evidence="1">
    <location>
        <begin position="61"/>
        <end position="81"/>
    </location>
</feature>
<evidence type="ECO:0000256" key="2">
    <source>
        <dbReference type="SAM" id="SignalP"/>
    </source>
</evidence>
<feature type="chain" id="PRO_5047391759" description="Secreted protein" evidence="2">
    <location>
        <begin position="24"/>
        <end position="118"/>
    </location>
</feature>
<accession>A0ABY8VSP6</accession>
<name>A0ABY8VSP6_9MYCO</name>
<gene>
    <name evidence="3" type="ORF">PT015_17400</name>
</gene>